<dbReference type="InterPro" id="IPR016181">
    <property type="entry name" value="Acyl_CoA_acyltransferase"/>
</dbReference>
<sequence>MTEIQLEIRQAQATDAAAVLAASQQLATETDFLLMDEEGLALPETLLAQELAALAAQDNYLLLLAFDGDRVIGMASIKGNNEWQLSHVGEIGISILKAYWGLGLGSILLEELLDWVSATNLLTRIELTVQVRNERAIGLYQKFGFVTEGCMKQAVQTKDGEKVDVWMMARYF</sequence>
<dbReference type="PROSITE" id="PS51186">
    <property type="entry name" value="GNAT"/>
    <property type="match status" value="1"/>
</dbReference>
<reference evidence="2 3" key="1">
    <citation type="submission" date="2017-05" db="EMBL/GenBank/DDBJ databases">
        <title>The Genome Sequence of Enterococcus sp. 8G7_MSG3316.</title>
        <authorList>
            <consortium name="The Broad Institute Genomics Platform"/>
            <consortium name="The Broad Institute Genomic Center for Infectious Diseases"/>
            <person name="Earl A."/>
            <person name="Manson A."/>
            <person name="Schwartman J."/>
            <person name="Gilmore M."/>
            <person name="Abouelleil A."/>
            <person name="Cao P."/>
            <person name="Chapman S."/>
            <person name="Cusick C."/>
            <person name="Shea T."/>
            <person name="Young S."/>
            <person name="Neafsey D."/>
            <person name="Nusbaum C."/>
            <person name="Birren B."/>
        </authorList>
    </citation>
    <scope>NUCLEOTIDE SEQUENCE [LARGE SCALE GENOMIC DNA]</scope>
    <source>
        <strain evidence="2 3">8G7_MSG3316</strain>
    </source>
</reference>
<dbReference type="Proteomes" id="UP000195043">
    <property type="component" value="Unassembled WGS sequence"/>
</dbReference>
<evidence type="ECO:0000313" key="2">
    <source>
        <dbReference type="EMBL" id="OTN77421.1"/>
    </source>
</evidence>
<name>A0A242A9M1_9ENTE</name>
<dbReference type="PANTHER" id="PTHR43415:SF3">
    <property type="entry name" value="GNAT-FAMILY ACETYLTRANSFERASE"/>
    <property type="match status" value="1"/>
</dbReference>
<dbReference type="InterPro" id="IPR000182">
    <property type="entry name" value="GNAT_dom"/>
</dbReference>
<comment type="caution">
    <text evidence="2">The sequence shown here is derived from an EMBL/GenBank/DDBJ whole genome shotgun (WGS) entry which is preliminary data.</text>
</comment>
<dbReference type="SUPFAM" id="SSF55729">
    <property type="entry name" value="Acyl-CoA N-acyltransferases (Nat)"/>
    <property type="match status" value="1"/>
</dbReference>
<dbReference type="STRING" id="1834191.A5886_002521"/>
<keyword evidence="3" id="KW-1185">Reference proteome</keyword>
<dbReference type="PANTHER" id="PTHR43415">
    <property type="entry name" value="SPERMIDINE N(1)-ACETYLTRANSFERASE"/>
    <property type="match status" value="1"/>
</dbReference>
<protein>
    <recommendedName>
        <fullName evidence="1">N-acetyltransferase domain-containing protein</fullName>
    </recommendedName>
</protein>
<feature type="domain" description="N-acetyltransferase" evidence="1">
    <location>
        <begin position="6"/>
        <end position="172"/>
    </location>
</feature>
<dbReference type="EMBL" id="NGKU01000001">
    <property type="protein sequence ID" value="OTN77421.1"/>
    <property type="molecule type" value="Genomic_DNA"/>
</dbReference>
<dbReference type="Gene3D" id="3.40.630.30">
    <property type="match status" value="1"/>
</dbReference>
<evidence type="ECO:0000259" key="1">
    <source>
        <dbReference type="PROSITE" id="PS51186"/>
    </source>
</evidence>
<dbReference type="Pfam" id="PF00583">
    <property type="entry name" value="Acetyltransf_1"/>
    <property type="match status" value="1"/>
</dbReference>
<organism evidence="2 3">
    <name type="scientific">Candidatus Enterococcus testudinis</name>
    <dbReference type="NCBI Taxonomy" id="1834191"/>
    <lineage>
        <taxon>Bacteria</taxon>
        <taxon>Bacillati</taxon>
        <taxon>Bacillota</taxon>
        <taxon>Bacilli</taxon>
        <taxon>Lactobacillales</taxon>
        <taxon>Enterococcaceae</taxon>
        <taxon>Enterococcus</taxon>
    </lineage>
</organism>
<accession>A0A242A9M1</accession>
<dbReference type="GO" id="GO:0016747">
    <property type="term" value="F:acyltransferase activity, transferring groups other than amino-acyl groups"/>
    <property type="evidence" value="ECO:0007669"/>
    <property type="project" value="InterPro"/>
</dbReference>
<proteinExistence type="predicted"/>
<dbReference type="AlphaFoldDB" id="A0A242A9M1"/>
<evidence type="ECO:0000313" key="3">
    <source>
        <dbReference type="Proteomes" id="UP000195043"/>
    </source>
</evidence>
<dbReference type="OrthoDB" id="948250at2"/>
<dbReference type="CDD" id="cd04301">
    <property type="entry name" value="NAT_SF"/>
    <property type="match status" value="1"/>
</dbReference>
<dbReference type="RefSeq" id="WP_086275448.1">
    <property type="nucleotide sequence ID" value="NZ_NGKU01000001.1"/>
</dbReference>
<gene>
    <name evidence="2" type="ORF">A5886_002521</name>
</gene>